<evidence type="ECO:0000313" key="3">
    <source>
        <dbReference type="EMBL" id="MDJ1482515.1"/>
    </source>
</evidence>
<sequence length="358" mass="41427">MTLAERRYDIDWIRVIAIGLLLLYHVAIGFQSWGTMIGFITTEKTWESLWIPMAMLNVWRIPLLFFVSGMGVYFSLRNRNWSELMAERGKRILIPLIVGTFLIVPLHMYVWQYYYKMELSYFPSPGHLWFLGNIFVYVFILSPVFLYLQRNQHGKVVQGMRKLLSTPLGLLPVVSVFIAEVILVDPKPYELYAMTWHGFFLGLGAFFFGFCFALSGTSFWQMIGNWKVLFLVIATVLFILRISQFTVSGYLLVLESDCWIFSVFGFASSYLNHPSKTLSYLSQAAYPVYIVHMAVLYTGSLLIFPLNISAPIQFMLVLLFTFGGCFALYELIRRVNMLRFLFGMSKREPSRKTVSQVV</sequence>
<keyword evidence="1" id="KW-1133">Transmembrane helix</keyword>
<keyword evidence="1" id="KW-0812">Transmembrane</keyword>
<dbReference type="EMBL" id="JASJOS010000008">
    <property type="protein sequence ID" value="MDJ1482515.1"/>
    <property type="molecule type" value="Genomic_DNA"/>
</dbReference>
<dbReference type="PANTHER" id="PTHR36927:SF3">
    <property type="entry name" value="GLUCANS BIOSYNTHESIS PROTEIN C"/>
    <property type="match status" value="1"/>
</dbReference>
<dbReference type="PANTHER" id="PTHR36927">
    <property type="entry name" value="BLR4337 PROTEIN"/>
    <property type="match status" value="1"/>
</dbReference>
<feature type="transmembrane region" description="Helical" evidence="1">
    <location>
        <begin position="93"/>
        <end position="115"/>
    </location>
</feature>
<feature type="domain" description="Acyltransferase 3" evidence="2">
    <location>
        <begin position="8"/>
        <end position="329"/>
    </location>
</feature>
<dbReference type="InterPro" id="IPR050623">
    <property type="entry name" value="Glucan_succinyl_AcylTrfase"/>
</dbReference>
<comment type="caution">
    <text evidence="3">The sequence shown here is derived from an EMBL/GenBank/DDBJ whole genome shotgun (WGS) entry which is preliminary data.</text>
</comment>
<dbReference type="GO" id="GO:0016747">
    <property type="term" value="F:acyltransferase activity, transferring groups other than amino-acyl groups"/>
    <property type="evidence" value="ECO:0007669"/>
    <property type="project" value="InterPro"/>
</dbReference>
<feature type="transmembrane region" description="Helical" evidence="1">
    <location>
        <begin position="127"/>
        <end position="148"/>
    </location>
</feature>
<feature type="transmembrane region" description="Helical" evidence="1">
    <location>
        <begin position="196"/>
        <end position="214"/>
    </location>
</feature>
<dbReference type="RefSeq" id="WP_313981758.1">
    <property type="nucleotide sequence ID" value="NZ_JASJOS010000008.1"/>
</dbReference>
<dbReference type="Proteomes" id="UP001241110">
    <property type="component" value="Unassembled WGS sequence"/>
</dbReference>
<dbReference type="AlphaFoldDB" id="A0AAE3QSM9"/>
<evidence type="ECO:0000259" key="2">
    <source>
        <dbReference type="Pfam" id="PF01757"/>
    </source>
</evidence>
<gene>
    <name evidence="3" type="ORF">QNI16_18575</name>
</gene>
<dbReference type="Pfam" id="PF01757">
    <property type="entry name" value="Acyl_transf_3"/>
    <property type="match status" value="1"/>
</dbReference>
<protein>
    <submittedName>
        <fullName evidence="3">Acyltransferase family protein</fullName>
    </submittedName>
</protein>
<keyword evidence="3" id="KW-0808">Transferase</keyword>
<keyword evidence="1" id="KW-0472">Membrane</keyword>
<dbReference type="InterPro" id="IPR002656">
    <property type="entry name" value="Acyl_transf_3_dom"/>
</dbReference>
<feature type="transmembrane region" description="Helical" evidence="1">
    <location>
        <begin position="12"/>
        <end position="30"/>
    </location>
</feature>
<feature type="transmembrane region" description="Helical" evidence="1">
    <location>
        <begin position="50"/>
        <end position="73"/>
    </location>
</feature>
<feature type="transmembrane region" description="Helical" evidence="1">
    <location>
        <begin position="168"/>
        <end position="184"/>
    </location>
</feature>
<proteinExistence type="predicted"/>
<feature type="transmembrane region" description="Helical" evidence="1">
    <location>
        <begin position="249"/>
        <end position="272"/>
    </location>
</feature>
<keyword evidence="3" id="KW-0012">Acyltransferase</keyword>
<accession>A0AAE3QSM9</accession>
<reference evidence="3" key="1">
    <citation type="submission" date="2023-05" db="EMBL/GenBank/DDBJ databases">
        <authorList>
            <person name="Zhang X."/>
        </authorList>
    </citation>
    <scope>NUCLEOTIDE SEQUENCE</scope>
    <source>
        <strain evidence="3">YF14B1</strain>
    </source>
</reference>
<evidence type="ECO:0000313" key="4">
    <source>
        <dbReference type="Proteomes" id="UP001241110"/>
    </source>
</evidence>
<name>A0AAE3QSM9_9BACT</name>
<feature type="transmembrane region" description="Helical" evidence="1">
    <location>
        <begin position="284"/>
        <end position="306"/>
    </location>
</feature>
<organism evidence="3 4">
    <name type="scientific">Xanthocytophaga flava</name>
    <dbReference type="NCBI Taxonomy" id="3048013"/>
    <lineage>
        <taxon>Bacteria</taxon>
        <taxon>Pseudomonadati</taxon>
        <taxon>Bacteroidota</taxon>
        <taxon>Cytophagia</taxon>
        <taxon>Cytophagales</taxon>
        <taxon>Rhodocytophagaceae</taxon>
        <taxon>Xanthocytophaga</taxon>
    </lineage>
</organism>
<evidence type="ECO:0000256" key="1">
    <source>
        <dbReference type="SAM" id="Phobius"/>
    </source>
</evidence>
<feature type="transmembrane region" description="Helical" evidence="1">
    <location>
        <begin position="226"/>
        <end position="243"/>
    </location>
</feature>
<feature type="transmembrane region" description="Helical" evidence="1">
    <location>
        <begin position="312"/>
        <end position="332"/>
    </location>
</feature>